<name>A0A8E2JVL8_9PEZI</name>
<dbReference type="EMBL" id="KV749085">
    <property type="protein sequence ID" value="OCL11264.1"/>
    <property type="molecule type" value="Genomic_DNA"/>
</dbReference>
<keyword evidence="1" id="KW-0472">Membrane</keyword>
<proteinExistence type="predicted"/>
<evidence type="ECO:0000313" key="2">
    <source>
        <dbReference type="EMBL" id="OCL11264.1"/>
    </source>
</evidence>
<evidence type="ECO:0000256" key="1">
    <source>
        <dbReference type="SAM" id="Phobius"/>
    </source>
</evidence>
<feature type="transmembrane region" description="Helical" evidence="1">
    <location>
        <begin position="442"/>
        <end position="462"/>
    </location>
</feature>
<protein>
    <submittedName>
        <fullName evidence="2">Uncharacterized protein</fullName>
    </submittedName>
</protein>
<evidence type="ECO:0000313" key="3">
    <source>
        <dbReference type="Proteomes" id="UP000250140"/>
    </source>
</evidence>
<keyword evidence="3" id="KW-1185">Reference proteome</keyword>
<reference evidence="2 3" key="1">
    <citation type="journal article" date="2016" name="Nat. Commun.">
        <title>Ectomycorrhizal ecology is imprinted in the genome of the dominant symbiotic fungus Cenococcum geophilum.</title>
        <authorList>
            <consortium name="DOE Joint Genome Institute"/>
            <person name="Peter M."/>
            <person name="Kohler A."/>
            <person name="Ohm R.A."/>
            <person name="Kuo A."/>
            <person name="Krutzmann J."/>
            <person name="Morin E."/>
            <person name="Arend M."/>
            <person name="Barry K.W."/>
            <person name="Binder M."/>
            <person name="Choi C."/>
            <person name="Clum A."/>
            <person name="Copeland A."/>
            <person name="Grisel N."/>
            <person name="Haridas S."/>
            <person name="Kipfer T."/>
            <person name="LaButti K."/>
            <person name="Lindquist E."/>
            <person name="Lipzen A."/>
            <person name="Maire R."/>
            <person name="Meier B."/>
            <person name="Mihaltcheva S."/>
            <person name="Molinier V."/>
            <person name="Murat C."/>
            <person name="Poggeler S."/>
            <person name="Quandt C.A."/>
            <person name="Sperisen C."/>
            <person name="Tritt A."/>
            <person name="Tisserant E."/>
            <person name="Crous P.W."/>
            <person name="Henrissat B."/>
            <person name="Nehls U."/>
            <person name="Egli S."/>
            <person name="Spatafora J.W."/>
            <person name="Grigoriev I.V."/>
            <person name="Martin F.M."/>
        </authorList>
    </citation>
    <scope>NUCLEOTIDE SEQUENCE [LARGE SCALE GENOMIC DNA]</scope>
    <source>
        <strain evidence="2 3">CBS 207.34</strain>
    </source>
</reference>
<accession>A0A8E2JVL8</accession>
<gene>
    <name evidence="2" type="ORF">AOQ84DRAFT_195078</name>
</gene>
<sequence>MASLDIHIEAPVASPDKSRRIRRTHYDVDTEQSKVILCKSIPGRYRDGHAEYEEVGVLLITWEDDDMYCKEKEVDRLRDVFGNKFHFNTETFEIPSDRSATALCRAVSDFAYRYDSPKKLSIIYYGGHAGFVEEKIEKHQNSTGRLQIFANQRNNDPSAFFNECIHSLNIPDADILLVIDCCFAAQAFARQEVGKRKFELLSSTPPNRPARGPDQGSFTKVFTDLLESLLEEHPKGFSTSKLYREIYFRQHSTLKPFLFDQSPFNYSKIWIRPINVESKPSPTDGSMDEPRATIDLRLRMSRMPDQKMELRAPDTQLAEFIVGLNKARVLKPLVAKLRRKLAIKRMKQQGIETPPDYVNAPHNSPLNTQPRYSMLHDWSASVAEFKDGTEMRVDGSRSPTLPAMAENPELHEKHHTIEEATIHSFGGLFSYAYALDISGIEGFLTIKISLIFFSLLFLWYYITARASGRPIAQ</sequence>
<dbReference type="Proteomes" id="UP000250140">
    <property type="component" value="Unassembled WGS sequence"/>
</dbReference>
<dbReference type="OrthoDB" id="4760831at2759"/>
<keyword evidence="1" id="KW-0812">Transmembrane</keyword>
<dbReference type="AlphaFoldDB" id="A0A8E2JVL8"/>
<organism evidence="2 3">
    <name type="scientific">Glonium stellatum</name>
    <dbReference type="NCBI Taxonomy" id="574774"/>
    <lineage>
        <taxon>Eukaryota</taxon>
        <taxon>Fungi</taxon>
        <taxon>Dikarya</taxon>
        <taxon>Ascomycota</taxon>
        <taxon>Pezizomycotina</taxon>
        <taxon>Dothideomycetes</taxon>
        <taxon>Pleosporomycetidae</taxon>
        <taxon>Gloniales</taxon>
        <taxon>Gloniaceae</taxon>
        <taxon>Glonium</taxon>
    </lineage>
</organism>
<keyword evidence="1" id="KW-1133">Transmembrane helix</keyword>